<dbReference type="Proteomes" id="UP000249185">
    <property type="component" value="Unassembled WGS sequence"/>
</dbReference>
<dbReference type="EMBL" id="QFPW01000034">
    <property type="protein sequence ID" value="PZQ45942.1"/>
    <property type="molecule type" value="Genomic_DNA"/>
</dbReference>
<protein>
    <submittedName>
        <fullName evidence="1">Uncharacterized protein</fullName>
    </submittedName>
</protein>
<dbReference type="AlphaFoldDB" id="A0A2W5MXK5"/>
<name>A0A2W5MXK5_RHOSU</name>
<accession>A0A2W5MXK5</accession>
<sequence>MLPPPVGPVSRFNADGRWIVHRDLPKEERYIRTVSWRWKQWAGRDHTEEREEFRDINRECYPRTLVPPPGVELTYVEADDKRLLLVPLMENVPGQVETIGHAINLLLELAGECQLVREDFTPFAPPLLHRVNWKMLPPGAHPWECIAGHLSDVLKRTADNTQRVILDRQATIMEHRPDEQYVGLGGFSDYIAYVFMAQGMVVLESIRRDNAIYIFGDGWQSFARLTKAEVLGNGLHRARIVHSAGWKERLAEALGDRAAAA</sequence>
<proteinExistence type="predicted"/>
<comment type="caution">
    <text evidence="1">The sequence shown here is derived from an EMBL/GenBank/DDBJ whole genome shotgun (WGS) entry which is preliminary data.</text>
</comment>
<organism evidence="1 2">
    <name type="scientific">Rhodovulum sulfidophilum</name>
    <name type="common">Rhodobacter sulfidophilus</name>
    <dbReference type="NCBI Taxonomy" id="35806"/>
    <lineage>
        <taxon>Bacteria</taxon>
        <taxon>Pseudomonadati</taxon>
        <taxon>Pseudomonadota</taxon>
        <taxon>Alphaproteobacteria</taxon>
        <taxon>Rhodobacterales</taxon>
        <taxon>Paracoccaceae</taxon>
        <taxon>Rhodovulum</taxon>
    </lineage>
</organism>
<evidence type="ECO:0000313" key="1">
    <source>
        <dbReference type="EMBL" id="PZQ45942.1"/>
    </source>
</evidence>
<evidence type="ECO:0000313" key="2">
    <source>
        <dbReference type="Proteomes" id="UP000249185"/>
    </source>
</evidence>
<reference evidence="1 2" key="1">
    <citation type="submission" date="2017-08" db="EMBL/GenBank/DDBJ databases">
        <title>Infants hospitalized years apart are colonized by the same room-sourced microbial strains.</title>
        <authorList>
            <person name="Brooks B."/>
            <person name="Olm M.R."/>
            <person name="Firek B.A."/>
            <person name="Baker R."/>
            <person name="Thomas B.C."/>
            <person name="Morowitz M.J."/>
            <person name="Banfield J.F."/>
        </authorList>
    </citation>
    <scope>NUCLEOTIDE SEQUENCE [LARGE SCALE GENOMIC DNA]</scope>
    <source>
        <strain evidence="1">S2_005_002_R2_34</strain>
    </source>
</reference>
<gene>
    <name evidence="1" type="ORF">DI556_21645</name>
</gene>